<reference evidence="3 4" key="1">
    <citation type="journal article" date="2021" name="BMC Biol.">
        <title>Horizontally acquired antibacterial genes associated with adaptive radiation of ladybird beetles.</title>
        <authorList>
            <person name="Li H.S."/>
            <person name="Tang X.F."/>
            <person name="Huang Y.H."/>
            <person name="Xu Z.Y."/>
            <person name="Chen M.L."/>
            <person name="Du X.Y."/>
            <person name="Qiu B.Y."/>
            <person name="Chen P.T."/>
            <person name="Zhang W."/>
            <person name="Slipinski A."/>
            <person name="Escalona H.E."/>
            <person name="Waterhouse R.M."/>
            <person name="Zwick A."/>
            <person name="Pang H."/>
        </authorList>
    </citation>
    <scope>NUCLEOTIDE SEQUENCE [LARGE SCALE GENOMIC DNA]</scope>
    <source>
        <strain evidence="3">SYSU2018</strain>
    </source>
</reference>
<feature type="coiled-coil region" evidence="1">
    <location>
        <begin position="4"/>
        <end position="38"/>
    </location>
</feature>
<accession>A0ABD2NW93</accession>
<protein>
    <submittedName>
        <fullName evidence="3">Uncharacterized protein</fullName>
    </submittedName>
</protein>
<evidence type="ECO:0000313" key="4">
    <source>
        <dbReference type="Proteomes" id="UP001516400"/>
    </source>
</evidence>
<organism evidence="3 4">
    <name type="scientific">Cryptolaemus montrouzieri</name>
    <dbReference type="NCBI Taxonomy" id="559131"/>
    <lineage>
        <taxon>Eukaryota</taxon>
        <taxon>Metazoa</taxon>
        <taxon>Ecdysozoa</taxon>
        <taxon>Arthropoda</taxon>
        <taxon>Hexapoda</taxon>
        <taxon>Insecta</taxon>
        <taxon>Pterygota</taxon>
        <taxon>Neoptera</taxon>
        <taxon>Endopterygota</taxon>
        <taxon>Coleoptera</taxon>
        <taxon>Polyphaga</taxon>
        <taxon>Cucujiformia</taxon>
        <taxon>Coccinelloidea</taxon>
        <taxon>Coccinellidae</taxon>
        <taxon>Scymninae</taxon>
        <taxon>Scymnini</taxon>
        <taxon>Cryptolaemus</taxon>
    </lineage>
</organism>
<feature type="compositionally biased region" description="Polar residues" evidence="2">
    <location>
        <begin position="147"/>
        <end position="158"/>
    </location>
</feature>
<gene>
    <name evidence="3" type="ORF">HHI36_005983</name>
</gene>
<proteinExistence type="predicted"/>
<evidence type="ECO:0000313" key="3">
    <source>
        <dbReference type="EMBL" id="KAL3282818.1"/>
    </source>
</evidence>
<evidence type="ECO:0000256" key="1">
    <source>
        <dbReference type="SAM" id="Coils"/>
    </source>
</evidence>
<sequence length="170" mass="19791">MDYEKQLEDNLAAKSDEVEMLKMELVDKDKQLKLLRNTETNKEAPKKTKEIQTEYELFTDKNGYKQPGYIFKCSRKCVLAVSHRVKDKYNMEIINFLKKKGFDGNILCEKRTTKKDKLKSSFKLRVPATMKETLKSPEVLAHWNSYQPFPQSTTSPGRSEQPDVRVYSVG</sequence>
<comment type="caution">
    <text evidence="3">The sequence shown here is derived from an EMBL/GenBank/DDBJ whole genome shotgun (WGS) entry which is preliminary data.</text>
</comment>
<feature type="region of interest" description="Disordered" evidence="2">
    <location>
        <begin position="147"/>
        <end position="170"/>
    </location>
</feature>
<evidence type="ECO:0000256" key="2">
    <source>
        <dbReference type="SAM" id="MobiDB-lite"/>
    </source>
</evidence>
<keyword evidence="4" id="KW-1185">Reference proteome</keyword>
<name>A0ABD2NW93_9CUCU</name>
<keyword evidence="1" id="KW-0175">Coiled coil</keyword>
<dbReference type="AlphaFoldDB" id="A0ABD2NW93"/>
<dbReference type="EMBL" id="JABFTP020000144">
    <property type="protein sequence ID" value="KAL3282818.1"/>
    <property type="molecule type" value="Genomic_DNA"/>
</dbReference>
<dbReference type="Proteomes" id="UP001516400">
    <property type="component" value="Unassembled WGS sequence"/>
</dbReference>